<keyword evidence="3" id="KW-1185">Reference proteome</keyword>
<accession>A0ABQ9I3E4</accession>
<proteinExistence type="predicted"/>
<protein>
    <submittedName>
        <fullName evidence="2">Uncharacterized protein</fullName>
    </submittedName>
</protein>
<sequence length="406" mass="46607">MSWRCAICKDGRSRSTHEYGEAPERKGGETGDPRENPPTSGIVRRDSHMRKSRSNPSVLHCADDRHGVSTSRLLHSMCPSTLIIIGVRTGFWQFARWPPQRHCEALINAPQYPVCGLTSTINVRTTSIFVKGALMVSLVNENHQFDNAMHVEESRLDEEQQSMLNVFALTTTPSSAHANEGYESTSTYTILQVLRTSNVQELPESIEDNQTENVACEQNVNIELDFAEHRRDENQPLSTHMEHLKVCETLTIMYLKKKEKGKKEEEKKRKKVVNELNISFTKLGHEERGTCFKFKEHDKDHNKKNLSPDCETCIYWQCRIEKAEKSRDLYKEHAKLQSSTDTTYFCDDLQKVIILPKMDTFKEVVFSLRMAVFNESFAPLGIKLAKPLAVLCPEATNMRKEKRRNK</sequence>
<gene>
    <name evidence="2" type="ORF">PR048_010380</name>
</gene>
<organism evidence="2 3">
    <name type="scientific">Dryococelus australis</name>
    <dbReference type="NCBI Taxonomy" id="614101"/>
    <lineage>
        <taxon>Eukaryota</taxon>
        <taxon>Metazoa</taxon>
        <taxon>Ecdysozoa</taxon>
        <taxon>Arthropoda</taxon>
        <taxon>Hexapoda</taxon>
        <taxon>Insecta</taxon>
        <taxon>Pterygota</taxon>
        <taxon>Neoptera</taxon>
        <taxon>Polyneoptera</taxon>
        <taxon>Phasmatodea</taxon>
        <taxon>Verophasmatodea</taxon>
        <taxon>Anareolatae</taxon>
        <taxon>Phasmatidae</taxon>
        <taxon>Eurycanthinae</taxon>
        <taxon>Dryococelus</taxon>
    </lineage>
</organism>
<evidence type="ECO:0000313" key="2">
    <source>
        <dbReference type="EMBL" id="KAJ8890871.1"/>
    </source>
</evidence>
<evidence type="ECO:0000256" key="1">
    <source>
        <dbReference type="SAM" id="MobiDB-lite"/>
    </source>
</evidence>
<feature type="region of interest" description="Disordered" evidence="1">
    <location>
        <begin position="1"/>
        <end position="62"/>
    </location>
</feature>
<feature type="compositionally biased region" description="Basic and acidic residues" evidence="1">
    <location>
        <begin position="7"/>
        <end position="35"/>
    </location>
</feature>
<name>A0ABQ9I3E4_9NEOP</name>
<comment type="caution">
    <text evidence="2">The sequence shown here is derived from an EMBL/GenBank/DDBJ whole genome shotgun (WGS) entry which is preliminary data.</text>
</comment>
<reference evidence="2 3" key="1">
    <citation type="submission" date="2023-02" db="EMBL/GenBank/DDBJ databases">
        <title>LHISI_Scaffold_Assembly.</title>
        <authorList>
            <person name="Stuart O.P."/>
            <person name="Cleave R."/>
            <person name="Magrath M.J.L."/>
            <person name="Mikheyev A.S."/>
        </authorList>
    </citation>
    <scope>NUCLEOTIDE SEQUENCE [LARGE SCALE GENOMIC DNA]</scope>
    <source>
        <strain evidence="2">Daus_M_001</strain>
        <tissue evidence="2">Leg muscle</tissue>
    </source>
</reference>
<dbReference type="Proteomes" id="UP001159363">
    <property type="component" value="Chromosome 3"/>
</dbReference>
<evidence type="ECO:0000313" key="3">
    <source>
        <dbReference type="Proteomes" id="UP001159363"/>
    </source>
</evidence>
<dbReference type="EMBL" id="JARBHB010000003">
    <property type="protein sequence ID" value="KAJ8890871.1"/>
    <property type="molecule type" value="Genomic_DNA"/>
</dbReference>